<protein>
    <submittedName>
        <fullName evidence="6">UDP-N-acetyl-D-mannosamine dehydrogenase</fullName>
    </submittedName>
</protein>
<dbReference type="Pfam" id="PF03721">
    <property type="entry name" value="UDPG_MGDP_dh_N"/>
    <property type="match status" value="1"/>
</dbReference>
<dbReference type="InterPro" id="IPR001732">
    <property type="entry name" value="UDP-Glc/GDP-Man_DH_N"/>
</dbReference>
<keyword evidence="2" id="KW-0520">NAD</keyword>
<feature type="compositionally biased region" description="Low complexity" evidence="4">
    <location>
        <begin position="1"/>
        <end position="11"/>
    </location>
</feature>
<keyword evidence="7" id="KW-1185">Reference proteome</keyword>
<dbReference type="GO" id="GO:0016616">
    <property type="term" value="F:oxidoreductase activity, acting on the CH-OH group of donors, NAD or NADP as acceptor"/>
    <property type="evidence" value="ECO:0007669"/>
    <property type="project" value="InterPro"/>
</dbReference>
<dbReference type="GO" id="GO:0051287">
    <property type="term" value="F:NAD binding"/>
    <property type="evidence" value="ECO:0007669"/>
    <property type="project" value="InterPro"/>
</dbReference>
<evidence type="ECO:0000313" key="6">
    <source>
        <dbReference type="EMBL" id="EQB18228.1"/>
    </source>
</evidence>
<sequence length="494" mass="53273">MSRLWRAAPAPGRRRAGPDGDAGDALALTDGAARPPHSAITEFFSNFGQKPLIIAAEQGICRSMPVDTKQKVSVIGLGYIGLPTAALIARGGCQVVGIDVSPHVVETVNSGRVHIEEVDLDGLVQGVVARGNLRASLTVEESDVFIIAVPTPVAEDRAPDISYVLKAARTVAPVLKAGDTVILESTSPVGTTEAMRDIFAQLRPDLKMPGMGAQGDVAIAYCPERVLPGRILVELIDNDRCIGGITPRCARKALGFYRQFVRGACITTTARAAEMVKLVENSFRDVNIAFANELSVIAENMDIDVWEVIRLANRHPRVNILNPGPGVGGHCIAVDPWFIVHGDPENARIIRTAREVNDGKTDYVVAKASDLIDDHAGQDIACLGLAFKANIDDFRESPAVKIAARLARRYGRRIKLVEPYAQELPMEFAGTGADLIDLDTALEQCGVFVILVDHDMFKSVPVDERADKAVYDTRGIWPDQPRRQAASNSGRIAV</sequence>
<dbReference type="Pfam" id="PF03720">
    <property type="entry name" value="UDPG_MGDP_dh_C"/>
    <property type="match status" value="1"/>
</dbReference>
<feature type="region of interest" description="Disordered" evidence="4">
    <location>
        <begin position="1"/>
        <end position="27"/>
    </location>
</feature>
<dbReference type="PANTHER" id="PTHR43491">
    <property type="entry name" value="UDP-N-ACETYL-D-MANNOSAMINE DEHYDROGENASE"/>
    <property type="match status" value="1"/>
</dbReference>
<feature type="domain" description="UDP-glucose/GDP-mannose dehydrogenase C-terminal" evidence="5">
    <location>
        <begin position="381"/>
        <end position="479"/>
    </location>
</feature>
<name>T0I1N2_9SPHN</name>
<evidence type="ECO:0000256" key="2">
    <source>
        <dbReference type="ARBA" id="ARBA00023027"/>
    </source>
</evidence>
<accession>T0I1N2</accession>
<evidence type="ECO:0000256" key="3">
    <source>
        <dbReference type="PIRNR" id="PIRNR000124"/>
    </source>
</evidence>
<evidence type="ECO:0000313" key="7">
    <source>
        <dbReference type="Proteomes" id="UP000015531"/>
    </source>
</evidence>
<dbReference type="InterPro" id="IPR036291">
    <property type="entry name" value="NAD(P)-bd_dom_sf"/>
</dbReference>
<evidence type="ECO:0000256" key="1">
    <source>
        <dbReference type="ARBA" id="ARBA00023002"/>
    </source>
</evidence>
<dbReference type="PIRSF" id="PIRSF000124">
    <property type="entry name" value="UDPglc_GDPman_dh"/>
    <property type="match status" value="1"/>
</dbReference>
<dbReference type="NCBIfam" id="TIGR03026">
    <property type="entry name" value="NDP-sugDHase"/>
    <property type="match status" value="1"/>
</dbReference>
<dbReference type="PIRSF" id="PIRSF500136">
    <property type="entry name" value="UDP_ManNAc_DH"/>
    <property type="match status" value="1"/>
</dbReference>
<dbReference type="Proteomes" id="UP000015531">
    <property type="component" value="Unassembled WGS sequence"/>
</dbReference>
<keyword evidence="1" id="KW-0560">Oxidoreductase</keyword>
<organism evidence="6 7">
    <name type="scientific">Sphingobium lactosutens DS20</name>
    <dbReference type="NCBI Taxonomy" id="1331060"/>
    <lineage>
        <taxon>Bacteria</taxon>
        <taxon>Pseudomonadati</taxon>
        <taxon>Pseudomonadota</taxon>
        <taxon>Alphaproteobacteria</taxon>
        <taxon>Sphingomonadales</taxon>
        <taxon>Sphingomonadaceae</taxon>
        <taxon>Sphingobium</taxon>
    </lineage>
</organism>
<dbReference type="AlphaFoldDB" id="T0I1N2"/>
<dbReference type="InterPro" id="IPR008927">
    <property type="entry name" value="6-PGluconate_DH-like_C_sf"/>
</dbReference>
<dbReference type="InterPro" id="IPR014027">
    <property type="entry name" value="UDP-Glc/GDP-Man_DH_C"/>
</dbReference>
<evidence type="ECO:0000256" key="4">
    <source>
        <dbReference type="SAM" id="MobiDB-lite"/>
    </source>
</evidence>
<dbReference type="InterPro" id="IPR036220">
    <property type="entry name" value="UDP-Glc/GDP-Man_DH_C_sf"/>
</dbReference>
<evidence type="ECO:0000259" key="5">
    <source>
        <dbReference type="SMART" id="SM00984"/>
    </source>
</evidence>
<gene>
    <name evidence="6" type="primary">wecC</name>
    <name evidence="6" type="ORF">RLDS_02995</name>
</gene>
<dbReference type="InterPro" id="IPR014026">
    <property type="entry name" value="UDP-Glc/GDP-Man_DH_dimer"/>
</dbReference>
<dbReference type="GO" id="GO:0000271">
    <property type="term" value="P:polysaccharide biosynthetic process"/>
    <property type="evidence" value="ECO:0007669"/>
    <property type="project" value="InterPro"/>
</dbReference>
<dbReference type="SUPFAM" id="SSF51735">
    <property type="entry name" value="NAD(P)-binding Rossmann-fold domains"/>
    <property type="match status" value="1"/>
</dbReference>
<dbReference type="PANTHER" id="PTHR43491:SF1">
    <property type="entry name" value="UDP-N-ACETYL-D-MANNOSAMINE DEHYDROGENASE"/>
    <property type="match status" value="1"/>
</dbReference>
<dbReference type="eggNOG" id="COG0677">
    <property type="taxonomic scope" value="Bacteria"/>
</dbReference>
<dbReference type="SUPFAM" id="SSF52413">
    <property type="entry name" value="UDP-glucose/GDP-mannose dehydrogenase C-terminal domain"/>
    <property type="match status" value="1"/>
</dbReference>
<proteinExistence type="inferred from homology"/>
<dbReference type="SMART" id="SM00984">
    <property type="entry name" value="UDPG_MGDP_dh_C"/>
    <property type="match status" value="1"/>
</dbReference>
<dbReference type="InterPro" id="IPR028359">
    <property type="entry name" value="UDP_ManNAc/GlcNAc_DH"/>
</dbReference>
<dbReference type="Gene3D" id="3.40.50.720">
    <property type="entry name" value="NAD(P)-binding Rossmann-like Domain"/>
    <property type="match status" value="2"/>
</dbReference>
<dbReference type="NCBIfam" id="NF008286">
    <property type="entry name" value="PRK11064.1"/>
    <property type="match status" value="1"/>
</dbReference>
<dbReference type="EMBL" id="ATDP01000056">
    <property type="protein sequence ID" value="EQB18228.1"/>
    <property type="molecule type" value="Genomic_DNA"/>
</dbReference>
<reference evidence="6 7" key="1">
    <citation type="journal article" date="2013" name="Genome Announc.">
        <title>Draft Genome Sequence of Sphingobium lactosutens Strain DS20T, Isolated from a Hexachlorocyclohexane Dumpsite.</title>
        <authorList>
            <person name="Kumar R."/>
            <person name="Dwivedi V."/>
            <person name="Negi V."/>
            <person name="Khurana J.P."/>
            <person name="Lal R."/>
        </authorList>
    </citation>
    <scope>NUCLEOTIDE SEQUENCE [LARGE SCALE GENOMIC DNA]</scope>
    <source>
        <strain evidence="6 7">DS20</strain>
    </source>
</reference>
<dbReference type="Pfam" id="PF00984">
    <property type="entry name" value="UDPG_MGDP_dh"/>
    <property type="match status" value="1"/>
</dbReference>
<comment type="similarity">
    <text evidence="3">Belongs to the UDP-glucose/GDP-mannose dehydrogenase family.</text>
</comment>
<dbReference type="GO" id="GO:0016628">
    <property type="term" value="F:oxidoreductase activity, acting on the CH-CH group of donors, NAD or NADP as acceptor"/>
    <property type="evidence" value="ECO:0007669"/>
    <property type="project" value="InterPro"/>
</dbReference>
<dbReference type="InterPro" id="IPR017476">
    <property type="entry name" value="UDP-Glc/GDP-Man"/>
</dbReference>
<comment type="caution">
    <text evidence="6">The sequence shown here is derived from an EMBL/GenBank/DDBJ whole genome shotgun (WGS) entry which is preliminary data.</text>
</comment>
<dbReference type="SUPFAM" id="SSF48179">
    <property type="entry name" value="6-phosphogluconate dehydrogenase C-terminal domain-like"/>
    <property type="match status" value="1"/>
</dbReference>
<dbReference type="PATRIC" id="fig|1331060.3.peg.544"/>